<evidence type="ECO:0000313" key="3">
    <source>
        <dbReference type="Proteomes" id="UP000326924"/>
    </source>
</evidence>
<protein>
    <submittedName>
        <fullName evidence="2">Uncharacterized protein</fullName>
    </submittedName>
</protein>
<dbReference type="EMBL" id="VXIS01000308">
    <property type="protein sequence ID" value="KAA8894811.1"/>
    <property type="molecule type" value="Genomic_DNA"/>
</dbReference>
<dbReference type="Proteomes" id="UP000326924">
    <property type="component" value="Unassembled WGS sequence"/>
</dbReference>
<feature type="region of interest" description="Disordered" evidence="1">
    <location>
        <begin position="1"/>
        <end position="51"/>
    </location>
</feature>
<dbReference type="InParanoid" id="A0A5J5EHW9"/>
<reference evidence="2 3" key="1">
    <citation type="submission" date="2019-09" db="EMBL/GenBank/DDBJ databases">
        <title>Draft genome of the ectomycorrhizal ascomycete Sphaerosporella brunnea.</title>
        <authorList>
            <consortium name="DOE Joint Genome Institute"/>
            <person name="Benucci G.M."/>
            <person name="Marozzi G."/>
            <person name="Antonielli L."/>
            <person name="Sanchez S."/>
            <person name="Marco P."/>
            <person name="Wang X."/>
            <person name="Falini L.B."/>
            <person name="Barry K."/>
            <person name="Haridas S."/>
            <person name="Lipzen A."/>
            <person name="Labutti K."/>
            <person name="Grigoriev I.V."/>
            <person name="Murat C."/>
            <person name="Martin F."/>
            <person name="Albertini E."/>
            <person name="Donnini D."/>
            <person name="Bonito G."/>
        </authorList>
    </citation>
    <scope>NUCLEOTIDE SEQUENCE [LARGE SCALE GENOMIC DNA]</scope>
    <source>
        <strain evidence="2 3">Sb_GMNB300</strain>
    </source>
</reference>
<evidence type="ECO:0000313" key="2">
    <source>
        <dbReference type="EMBL" id="KAA8894811.1"/>
    </source>
</evidence>
<name>A0A5J5EHW9_9PEZI</name>
<feature type="compositionally biased region" description="Low complexity" evidence="1">
    <location>
        <begin position="17"/>
        <end position="30"/>
    </location>
</feature>
<evidence type="ECO:0000256" key="1">
    <source>
        <dbReference type="SAM" id="MobiDB-lite"/>
    </source>
</evidence>
<gene>
    <name evidence="2" type="ORF">FN846DRAFT_894727</name>
</gene>
<dbReference type="AlphaFoldDB" id="A0A5J5EHW9"/>
<proteinExistence type="predicted"/>
<accession>A0A5J5EHW9</accession>
<sequence length="109" mass="11974">MTLPRSTIRLHRHAQRLSAGSPLPLSASSGHRVLAVPGNPRNRKPLTEEQPAAVPAAFRQLSSAAGANRRSHPSWKLLNQVRKQDGQLNARNVDMQQEITTLKDEITGL</sequence>
<keyword evidence="3" id="KW-1185">Reference proteome</keyword>
<organism evidence="2 3">
    <name type="scientific">Sphaerosporella brunnea</name>
    <dbReference type="NCBI Taxonomy" id="1250544"/>
    <lineage>
        <taxon>Eukaryota</taxon>
        <taxon>Fungi</taxon>
        <taxon>Dikarya</taxon>
        <taxon>Ascomycota</taxon>
        <taxon>Pezizomycotina</taxon>
        <taxon>Pezizomycetes</taxon>
        <taxon>Pezizales</taxon>
        <taxon>Pyronemataceae</taxon>
        <taxon>Sphaerosporella</taxon>
    </lineage>
</organism>
<comment type="caution">
    <text evidence="2">The sequence shown here is derived from an EMBL/GenBank/DDBJ whole genome shotgun (WGS) entry which is preliminary data.</text>
</comment>